<sequence length="152" mass="16626">MAHIRFKDADAVAAEVPIAQAHSLLSSLNISLWANSFIALTTAVILWLNKPAHDVLYWLSAIVALDTVRVFLARGLRRTDLACTNGRLTLRILTAAAFASACLWAVTPILEPVRESYAAQAYMIFIIAGICASSVIQSRRIRPSRLPLAPRT</sequence>
<evidence type="ECO:0000313" key="3">
    <source>
        <dbReference type="Proteomes" id="UP001549031"/>
    </source>
</evidence>
<dbReference type="Proteomes" id="UP001549031">
    <property type="component" value="Unassembled WGS sequence"/>
</dbReference>
<proteinExistence type="predicted"/>
<keyword evidence="1" id="KW-0472">Membrane</keyword>
<keyword evidence="1" id="KW-1133">Transmembrane helix</keyword>
<keyword evidence="1" id="KW-0812">Transmembrane</keyword>
<evidence type="ECO:0000313" key="2">
    <source>
        <dbReference type="EMBL" id="MET3584909.1"/>
    </source>
</evidence>
<accession>A0ABV2H2X4</accession>
<protein>
    <submittedName>
        <fullName evidence="2">Cation transport ATPase</fullName>
    </submittedName>
</protein>
<evidence type="ECO:0000256" key="1">
    <source>
        <dbReference type="SAM" id="Phobius"/>
    </source>
</evidence>
<dbReference type="EMBL" id="JBEPLJ010000003">
    <property type="protein sequence ID" value="MET3584909.1"/>
    <property type="molecule type" value="Genomic_DNA"/>
</dbReference>
<name>A0ABV2H2X4_9HYPH</name>
<gene>
    <name evidence="2" type="ORF">ABID21_001010</name>
</gene>
<feature type="transmembrane region" description="Helical" evidence="1">
    <location>
        <begin position="55"/>
        <end position="76"/>
    </location>
</feature>
<reference evidence="2 3" key="1">
    <citation type="submission" date="2024-06" db="EMBL/GenBank/DDBJ databases">
        <title>Genomic Encyclopedia of Type Strains, Phase IV (KMG-IV): sequencing the most valuable type-strain genomes for metagenomic binning, comparative biology and taxonomic classification.</title>
        <authorList>
            <person name="Goeker M."/>
        </authorList>
    </citation>
    <scope>NUCLEOTIDE SEQUENCE [LARGE SCALE GENOMIC DNA]</scope>
    <source>
        <strain evidence="2 3">DSM 105042</strain>
    </source>
</reference>
<feature type="transmembrane region" description="Helical" evidence="1">
    <location>
        <begin position="119"/>
        <end position="136"/>
    </location>
</feature>
<organism evidence="2 3">
    <name type="scientific">Pseudorhizobium tarimense</name>
    <dbReference type="NCBI Taxonomy" id="1079109"/>
    <lineage>
        <taxon>Bacteria</taxon>
        <taxon>Pseudomonadati</taxon>
        <taxon>Pseudomonadota</taxon>
        <taxon>Alphaproteobacteria</taxon>
        <taxon>Hyphomicrobiales</taxon>
        <taxon>Rhizobiaceae</taxon>
        <taxon>Rhizobium/Agrobacterium group</taxon>
        <taxon>Pseudorhizobium</taxon>
    </lineage>
</organism>
<feature type="transmembrane region" description="Helical" evidence="1">
    <location>
        <begin position="88"/>
        <end position="107"/>
    </location>
</feature>
<dbReference type="RefSeq" id="WP_247242834.1">
    <property type="nucleotide sequence ID" value="NZ_JALJRA010000003.1"/>
</dbReference>
<feature type="transmembrane region" description="Helical" evidence="1">
    <location>
        <begin position="30"/>
        <end position="49"/>
    </location>
</feature>
<comment type="caution">
    <text evidence="2">The sequence shown here is derived from an EMBL/GenBank/DDBJ whole genome shotgun (WGS) entry which is preliminary data.</text>
</comment>
<keyword evidence="3" id="KW-1185">Reference proteome</keyword>